<evidence type="ECO:0000259" key="11">
    <source>
        <dbReference type="PROSITE" id="PS50222"/>
    </source>
</evidence>
<evidence type="ECO:0000256" key="8">
    <source>
        <dbReference type="ARBA" id="ARBA00024334"/>
    </source>
</evidence>
<dbReference type="Gene3D" id="1.10.510.10">
    <property type="entry name" value="Transferase(Phosphotransferase) domain 1"/>
    <property type="match status" value="1"/>
</dbReference>
<keyword evidence="3" id="KW-0808">Transferase</keyword>
<dbReference type="Gene3D" id="3.30.200.20">
    <property type="entry name" value="Phosphorylase Kinase, domain 1"/>
    <property type="match status" value="1"/>
</dbReference>
<dbReference type="InterPro" id="IPR011992">
    <property type="entry name" value="EF-hand-dom_pair"/>
</dbReference>
<evidence type="ECO:0000256" key="6">
    <source>
        <dbReference type="ARBA" id="ARBA00022837"/>
    </source>
</evidence>
<dbReference type="SUPFAM" id="SSF56112">
    <property type="entry name" value="Protein kinase-like (PK-like)"/>
    <property type="match status" value="1"/>
</dbReference>
<evidence type="ECO:0000313" key="13">
    <source>
        <dbReference type="Proteomes" id="UP001153069"/>
    </source>
</evidence>
<keyword evidence="6" id="KW-0106">Calcium</keyword>
<gene>
    <name evidence="12" type="ORF">SEMRO_1670_G289980.1</name>
</gene>
<evidence type="ECO:0000256" key="1">
    <source>
        <dbReference type="ARBA" id="ARBA00001946"/>
    </source>
</evidence>
<comment type="caution">
    <text evidence="12">The sequence shown here is derived from an EMBL/GenBank/DDBJ whole genome shotgun (WGS) entry which is preliminary data.</text>
</comment>
<dbReference type="InterPro" id="IPR050205">
    <property type="entry name" value="CDPK_Ser/Thr_kinases"/>
</dbReference>
<keyword evidence="4" id="KW-0547">Nucleotide-binding</keyword>
<dbReference type="PROSITE" id="PS50222">
    <property type="entry name" value="EF_HAND_2"/>
    <property type="match status" value="4"/>
</dbReference>
<comment type="similarity">
    <text evidence="8">Belongs to the protein kinase superfamily. Ser/Thr protein kinase family. CDPK subfamily.</text>
</comment>
<dbReference type="Pfam" id="PF00069">
    <property type="entry name" value="Pkinase"/>
    <property type="match status" value="1"/>
</dbReference>
<keyword evidence="2" id="KW-0723">Serine/threonine-protein kinase</keyword>
<dbReference type="AlphaFoldDB" id="A0A9N8HWM1"/>
<dbReference type="EMBL" id="CAICTM010001668">
    <property type="protein sequence ID" value="CAB9525388.1"/>
    <property type="molecule type" value="Genomic_DNA"/>
</dbReference>
<comment type="cofactor">
    <cofactor evidence="1">
        <name>Mg(2+)</name>
        <dbReference type="ChEBI" id="CHEBI:18420"/>
    </cofactor>
</comment>
<evidence type="ECO:0000313" key="12">
    <source>
        <dbReference type="EMBL" id="CAB9525388.1"/>
    </source>
</evidence>
<dbReference type="InterPro" id="IPR011009">
    <property type="entry name" value="Kinase-like_dom_sf"/>
</dbReference>
<dbReference type="SUPFAM" id="SSF47473">
    <property type="entry name" value="EF-hand"/>
    <property type="match status" value="1"/>
</dbReference>
<dbReference type="FunFam" id="1.10.238.10:FF:000001">
    <property type="entry name" value="Calmodulin 1"/>
    <property type="match status" value="1"/>
</dbReference>
<dbReference type="PROSITE" id="PS00018">
    <property type="entry name" value="EF_HAND_1"/>
    <property type="match status" value="2"/>
</dbReference>
<evidence type="ECO:0000259" key="10">
    <source>
        <dbReference type="PROSITE" id="PS50011"/>
    </source>
</evidence>
<dbReference type="CDD" id="cd00051">
    <property type="entry name" value="EFh"/>
    <property type="match status" value="1"/>
</dbReference>
<evidence type="ECO:0000256" key="2">
    <source>
        <dbReference type="ARBA" id="ARBA00022527"/>
    </source>
</evidence>
<proteinExistence type="inferred from homology"/>
<feature type="region of interest" description="Disordered" evidence="9">
    <location>
        <begin position="204"/>
        <end position="273"/>
    </location>
</feature>
<feature type="domain" description="EF-hand" evidence="11">
    <location>
        <begin position="507"/>
        <end position="542"/>
    </location>
</feature>
<reference evidence="12" key="1">
    <citation type="submission" date="2020-06" db="EMBL/GenBank/DDBJ databases">
        <authorList>
            <consortium name="Plant Systems Biology data submission"/>
        </authorList>
    </citation>
    <scope>NUCLEOTIDE SEQUENCE</scope>
    <source>
        <strain evidence="12">D6</strain>
    </source>
</reference>
<evidence type="ECO:0000256" key="4">
    <source>
        <dbReference type="ARBA" id="ARBA00022741"/>
    </source>
</evidence>
<feature type="domain" description="EF-hand" evidence="11">
    <location>
        <begin position="398"/>
        <end position="433"/>
    </location>
</feature>
<feature type="compositionally biased region" description="Basic and acidic residues" evidence="9">
    <location>
        <begin position="9"/>
        <end position="20"/>
    </location>
</feature>
<dbReference type="InterPro" id="IPR000719">
    <property type="entry name" value="Prot_kinase_dom"/>
</dbReference>
<dbReference type="PANTHER" id="PTHR24349">
    <property type="entry name" value="SERINE/THREONINE-PROTEIN KINASE"/>
    <property type="match status" value="1"/>
</dbReference>
<organism evidence="12 13">
    <name type="scientific">Seminavis robusta</name>
    <dbReference type="NCBI Taxonomy" id="568900"/>
    <lineage>
        <taxon>Eukaryota</taxon>
        <taxon>Sar</taxon>
        <taxon>Stramenopiles</taxon>
        <taxon>Ochrophyta</taxon>
        <taxon>Bacillariophyta</taxon>
        <taxon>Bacillariophyceae</taxon>
        <taxon>Bacillariophycidae</taxon>
        <taxon>Naviculales</taxon>
        <taxon>Naviculaceae</taxon>
        <taxon>Seminavis</taxon>
    </lineage>
</organism>
<evidence type="ECO:0000256" key="3">
    <source>
        <dbReference type="ARBA" id="ARBA00022679"/>
    </source>
</evidence>
<feature type="domain" description="EF-hand" evidence="11">
    <location>
        <begin position="469"/>
        <end position="504"/>
    </location>
</feature>
<dbReference type="GO" id="GO:0004674">
    <property type="term" value="F:protein serine/threonine kinase activity"/>
    <property type="evidence" value="ECO:0007669"/>
    <property type="project" value="UniProtKB-KW"/>
</dbReference>
<dbReference type="InterPro" id="IPR018247">
    <property type="entry name" value="EF_Hand_1_Ca_BS"/>
</dbReference>
<feature type="domain" description="Protein kinase" evidence="10">
    <location>
        <begin position="37"/>
        <end position="351"/>
    </location>
</feature>
<dbReference type="Proteomes" id="UP001153069">
    <property type="component" value="Unassembled WGS sequence"/>
</dbReference>
<protein>
    <submittedName>
        <fullName evidence="12">Calcium-dependent protein kinase</fullName>
    </submittedName>
</protein>
<dbReference type="GO" id="GO:0005509">
    <property type="term" value="F:calcium ion binding"/>
    <property type="evidence" value="ECO:0007669"/>
    <property type="project" value="InterPro"/>
</dbReference>
<feature type="domain" description="EF-hand" evidence="11">
    <location>
        <begin position="437"/>
        <end position="468"/>
    </location>
</feature>
<feature type="compositionally biased region" description="Basic and acidic residues" evidence="9">
    <location>
        <begin position="263"/>
        <end position="273"/>
    </location>
</feature>
<dbReference type="GO" id="GO:0005524">
    <property type="term" value="F:ATP binding"/>
    <property type="evidence" value="ECO:0007669"/>
    <property type="project" value="UniProtKB-KW"/>
</dbReference>
<keyword evidence="7" id="KW-0067">ATP-binding</keyword>
<feature type="compositionally biased region" description="Low complexity" evidence="9">
    <location>
        <begin position="233"/>
        <end position="255"/>
    </location>
</feature>
<dbReference type="SMART" id="SM00054">
    <property type="entry name" value="EFh"/>
    <property type="match status" value="4"/>
</dbReference>
<dbReference type="PROSITE" id="PS50011">
    <property type="entry name" value="PROTEIN_KINASE_DOM"/>
    <property type="match status" value="1"/>
</dbReference>
<accession>A0A9N8HWM1</accession>
<keyword evidence="13" id="KW-1185">Reference proteome</keyword>
<dbReference type="Pfam" id="PF13499">
    <property type="entry name" value="EF-hand_7"/>
    <property type="match status" value="2"/>
</dbReference>
<name>A0A9N8HWM1_9STRA</name>
<dbReference type="Gene3D" id="1.10.238.10">
    <property type="entry name" value="EF-hand"/>
    <property type="match status" value="1"/>
</dbReference>
<sequence>MPSPKNKNKMPEADEEKESKAVPSRLSFQDQYTLGAKLRTISDTAGIYQCVHKASQEVRSVKMVQKSSSHSHRNNKTASDHYFQLEVSILKECTEHPNLLHLKDSYEDDKFYYIVTDSLDHPTVLEVFHTLLKADQKDLYKRAAQIIRMVLKCVSFLHSQNIVHGRIKPQYILVKGFDRNEQSEYPFANIMLINYASATMDTHADDDDDTTTTWEMLNDDDSNDHLDGTPKRSSTTSTTSFASTTSSSSSSSSSTSHKKKKAGRFDPPEHDNTTTKADVWAIGVLTFFLLTGHYPFATPADREKPTGIANWYNIANKNDKDCRDFIQGLLAQHPKDRPCLDAIQVDKVPWITRATGSIMAFPEQAYESVVTRLRNVNRMDQLEAAVHSYIATNLLLEADRQELDQIFMYCDQKNDGKLSRDEFAAYMLDCGYASNHEINEIFDCVDLAGNNYISYNEFITFAEERDKKMKHSKLQAAFQAFDVSQTGYITTEDLMEFFRHSSGVEQVSAKAAQAMIDQADTDGDGQLSFDDFARMLLTKRERKRMFEKKYHVAYDQAGNDRQRGHENRMKMRNKPIFFSLW</sequence>
<keyword evidence="5 12" id="KW-0418">Kinase</keyword>
<evidence type="ECO:0000256" key="7">
    <source>
        <dbReference type="ARBA" id="ARBA00022840"/>
    </source>
</evidence>
<feature type="region of interest" description="Disordered" evidence="9">
    <location>
        <begin position="1"/>
        <end position="24"/>
    </location>
</feature>
<dbReference type="OrthoDB" id="416585at2759"/>
<dbReference type="InterPro" id="IPR002048">
    <property type="entry name" value="EF_hand_dom"/>
</dbReference>
<dbReference type="SMART" id="SM00220">
    <property type="entry name" value="S_TKc"/>
    <property type="match status" value="1"/>
</dbReference>
<evidence type="ECO:0000256" key="5">
    <source>
        <dbReference type="ARBA" id="ARBA00022777"/>
    </source>
</evidence>
<evidence type="ECO:0000256" key="9">
    <source>
        <dbReference type="SAM" id="MobiDB-lite"/>
    </source>
</evidence>